<dbReference type="Proteomes" id="UP001168883">
    <property type="component" value="Unassembled WGS sequence"/>
</dbReference>
<organism evidence="1 2">
    <name type="scientific">Paenibacillus ehimensis</name>
    <dbReference type="NCBI Taxonomy" id="79264"/>
    <lineage>
        <taxon>Bacteria</taxon>
        <taxon>Bacillati</taxon>
        <taxon>Bacillota</taxon>
        <taxon>Bacilli</taxon>
        <taxon>Bacillales</taxon>
        <taxon>Paenibacillaceae</taxon>
        <taxon>Paenibacillus</taxon>
    </lineage>
</organism>
<proteinExistence type="predicted"/>
<gene>
    <name evidence="1" type="ORF">Q3C12_31835</name>
</gene>
<name>A0ABT8VKW6_9BACL</name>
<reference evidence="1" key="1">
    <citation type="submission" date="2023-07" db="EMBL/GenBank/DDBJ databases">
        <authorList>
            <person name="Aktuganov G."/>
            <person name="Boyko T."/>
            <person name="Delegan Y."/>
            <person name="Galimzianova N."/>
            <person name="Gilvanova E."/>
            <person name="Korobov V."/>
            <person name="Kuzmina L."/>
            <person name="Melentiev A."/>
            <person name="Milman P."/>
            <person name="Ryabova A."/>
            <person name="Stupak E."/>
            <person name="Yasakov T."/>
            <person name="Zharikova N."/>
            <person name="Zhurenko E."/>
        </authorList>
    </citation>
    <scope>NUCLEOTIDE SEQUENCE</scope>
    <source>
        <strain evidence="1">IB-739</strain>
    </source>
</reference>
<comment type="caution">
    <text evidence="1">The sequence shown here is derived from an EMBL/GenBank/DDBJ whole genome shotgun (WGS) entry which is preliminary data.</text>
</comment>
<keyword evidence="2" id="KW-1185">Reference proteome</keyword>
<evidence type="ECO:0000313" key="1">
    <source>
        <dbReference type="EMBL" id="MDO3681586.1"/>
    </source>
</evidence>
<dbReference type="RefSeq" id="WP_302881290.1">
    <property type="nucleotide sequence ID" value="NZ_JAUMKJ010000070.1"/>
</dbReference>
<accession>A0ABT8VKW6</accession>
<sequence length="149" mass="17382">MDRFTACWRGFYALYEMDDRQLVLHSFFVTLDGSVDRPPDLHGVSGKKGYGGFWEYKQVNLPLGYSGGLILCADRVGPDEWFSDYECTHHFRDVLELRFEGGILTSKIDHSDTMEEIRGFTDLSFQEKEELVAAYFSLYSNKWINYYKL</sequence>
<evidence type="ECO:0000313" key="2">
    <source>
        <dbReference type="Proteomes" id="UP001168883"/>
    </source>
</evidence>
<dbReference type="EMBL" id="JAUMKJ010000070">
    <property type="protein sequence ID" value="MDO3681586.1"/>
    <property type="molecule type" value="Genomic_DNA"/>
</dbReference>
<protein>
    <submittedName>
        <fullName evidence="1">Uncharacterized protein</fullName>
    </submittedName>
</protein>